<proteinExistence type="predicted"/>
<keyword evidence="2" id="KW-0547">Nucleotide-binding</keyword>
<reference evidence="2 3" key="1">
    <citation type="submission" date="2018-10" db="EMBL/GenBank/DDBJ databases">
        <title>Co-occurring genomic capacity for anaerobic methane metabolism and dissimilatory sulfite reduction discovered in the Korarchaeota.</title>
        <authorList>
            <person name="Mckay L.J."/>
            <person name="Dlakic M."/>
            <person name="Fields M.W."/>
            <person name="Delmont T.O."/>
            <person name="Eren A.M."/>
            <person name="Jay Z.J."/>
            <person name="Klingelsmith K.B."/>
            <person name="Rusch D.B."/>
            <person name="Inskeep W.P."/>
        </authorList>
    </citation>
    <scope>NUCLEOTIDE SEQUENCE [LARGE SCALE GENOMIC DNA]</scope>
    <source>
        <strain evidence="2 3">MDKW</strain>
    </source>
</reference>
<dbReference type="Gene3D" id="3.40.50.300">
    <property type="entry name" value="P-loop containing nucleotide triphosphate hydrolases"/>
    <property type="match status" value="1"/>
</dbReference>
<protein>
    <submittedName>
        <fullName evidence="2">ATP-binding protein</fullName>
    </submittedName>
</protein>
<organism evidence="2 3">
    <name type="scientific">Candidatus Methanodesulfokora washburnensis</name>
    <dbReference type="NCBI Taxonomy" id="2478471"/>
    <lineage>
        <taxon>Archaea</taxon>
        <taxon>Thermoproteota</taxon>
        <taxon>Candidatus Korarchaeia</taxon>
        <taxon>Candidatus Korarchaeia incertae sedis</taxon>
        <taxon>Candidatus Methanodesulfokora</taxon>
    </lineage>
</organism>
<dbReference type="Proteomes" id="UP000277582">
    <property type="component" value="Unassembled WGS sequence"/>
</dbReference>
<dbReference type="AlphaFoldDB" id="A0A3R9QT44"/>
<dbReference type="InterPro" id="IPR003959">
    <property type="entry name" value="ATPase_AAA_core"/>
</dbReference>
<evidence type="ECO:0000259" key="1">
    <source>
        <dbReference type="Pfam" id="PF13304"/>
    </source>
</evidence>
<keyword evidence="2" id="KW-0067">ATP-binding</keyword>
<gene>
    <name evidence="2" type="ORF">D6D85_13455</name>
</gene>
<feature type="domain" description="ATPase AAA-type core" evidence="1">
    <location>
        <begin position="226"/>
        <end position="349"/>
    </location>
</feature>
<dbReference type="GO" id="GO:0016887">
    <property type="term" value="F:ATP hydrolysis activity"/>
    <property type="evidence" value="ECO:0007669"/>
    <property type="project" value="InterPro"/>
</dbReference>
<accession>A0A3R9QT44</accession>
<dbReference type="GO" id="GO:0005524">
    <property type="term" value="F:ATP binding"/>
    <property type="evidence" value="ECO:0007669"/>
    <property type="project" value="UniProtKB-KW"/>
</dbReference>
<sequence>MMELEIRACGPLTGSKLTLPEQGLVLLIGPNLSGKSLLSVSLGSLGIAESLVSEWRLLDSLENRLLGAEGLWSSLYQVEIDGQNILDPLDLLEQPISSLSELDDSIRKSSGYVLSGVQDYLRRTVFAVELCQSRGVNPWMKVIEKPPFYINMTGPFSLDVKLPTRHPAEVGYGSFKEIYISKTNIKGLNISNPNEFLQNYDNKRTPSSIFIRLVKKNLGLSPDPVLLDKLKKAVLRSWRELSSEIIELEDIEFMDHSVYGPSVTLKGKEESKFLPWKFTSSGMINIIAHWLILHVLPIFKLEDKKPLLSVEEPEAHLDPYTTYLLAELYAEIVRQYRAVFVIATHSEAFVLGVEEVLRKGVLKPEEVKVYETVGSEIGFKLEERKVSEEGFIEESRFTKMAWKIFRRELELEEDKKCTA</sequence>
<comment type="caution">
    <text evidence="2">The sequence shown here is derived from an EMBL/GenBank/DDBJ whole genome shotgun (WGS) entry which is preliminary data.</text>
</comment>
<evidence type="ECO:0000313" key="3">
    <source>
        <dbReference type="Proteomes" id="UP000277582"/>
    </source>
</evidence>
<keyword evidence="3" id="KW-1185">Reference proteome</keyword>
<dbReference type="RefSeq" id="WP_125672468.1">
    <property type="nucleotide sequence ID" value="NZ_RCOS01000147.1"/>
</dbReference>
<dbReference type="SUPFAM" id="SSF52540">
    <property type="entry name" value="P-loop containing nucleoside triphosphate hydrolases"/>
    <property type="match status" value="1"/>
</dbReference>
<dbReference type="InterPro" id="IPR027417">
    <property type="entry name" value="P-loop_NTPase"/>
</dbReference>
<evidence type="ECO:0000313" key="2">
    <source>
        <dbReference type="EMBL" id="RSN72533.1"/>
    </source>
</evidence>
<dbReference type="EMBL" id="RCOS01000147">
    <property type="protein sequence ID" value="RSN72533.1"/>
    <property type="molecule type" value="Genomic_DNA"/>
</dbReference>
<dbReference type="Pfam" id="PF13304">
    <property type="entry name" value="AAA_21"/>
    <property type="match status" value="1"/>
</dbReference>
<name>A0A3R9QT44_9CREN</name>